<proteinExistence type="predicted"/>
<evidence type="ECO:0000313" key="1">
    <source>
        <dbReference type="EMBL" id="MBT9293339.1"/>
    </source>
</evidence>
<dbReference type="Proteomes" id="UP000766595">
    <property type="component" value="Unassembled WGS sequence"/>
</dbReference>
<evidence type="ECO:0000313" key="2">
    <source>
        <dbReference type="Proteomes" id="UP000766595"/>
    </source>
</evidence>
<dbReference type="AlphaFoldDB" id="A0A947DDB0"/>
<protein>
    <submittedName>
        <fullName evidence="1">DUF935 domain-containing protein</fullName>
    </submittedName>
</protein>
<gene>
    <name evidence="1" type="ORF">KL771_28100</name>
</gene>
<dbReference type="EMBL" id="JAHHZF010000035">
    <property type="protein sequence ID" value="MBT9293339.1"/>
    <property type="molecule type" value="Genomic_DNA"/>
</dbReference>
<dbReference type="InterPro" id="IPR009279">
    <property type="entry name" value="Portal_Mu"/>
</dbReference>
<reference evidence="1 2" key="1">
    <citation type="submission" date="2021-06" db="EMBL/GenBank/DDBJ databases">
        <authorList>
            <person name="Grouzdev D.S."/>
            <person name="Koziaeva V."/>
        </authorList>
    </citation>
    <scope>NUCLEOTIDE SEQUENCE [LARGE SCALE GENOMIC DNA]</scope>
    <source>
        <strain evidence="1 2">22</strain>
    </source>
</reference>
<dbReference type="Pfam" id="PF06074">
    <property type="entry name" value="Portal_Mu"/>
    <property type="match status" value="1"/>
</dbReference>
<organism evidence="1 2">
    <name type="scientific">Prosthecodimorpha staleyi</name>
    <dbReference type="NCBI Taxonomy" id="2840188"/>
    <lineage>
        <taxon>Bacteria</taxon>
        <taxon>Pseudomonadati</taxon>
        <taxon>Pseudomonadota</taxon>
        <taxon>Alphaproteobacteria</taxon>
        <taxon>Hyphomicrobiales</taxon>
        <taxon>Ancalomicrobiaceae</taxon>
        <taxon>Prosthecodimorpha</taxon>
    </lineage>
</organism>
<accession>A0A947DDB0</accession>
<sequence length="532" mass="57379">MGMTGPDGQAVDTTPLGIEIATPTASGRRRVYEEQVAARLRPERLGQVMRDAARGETRAYLTLAEEMEERYLHYASQLQTRRLALDGIEPSVQVPDGVPAAIGDFVHELVEDPAFGIGVAALADGISKGYSVVEMQWEMQRKRLRPVHYVWRDPRFFRLDRLTLSDLHLEVDGSAEGEPLPAAKFIRHVPRIRTGIPSRTGLARPAAWAFMVQQFSLQDWAAFAEKYGVPFLLGTYPRDASEAVKRDFLRGLLQMANDGAGIMPDGAKVEAFKVDGAQGEAVFGGLLTYVDRQISKLVVGQTMTADSGASMAQAKIHNEVRLDILRSDAKQTAITVNRDVIEMAVALNFGPQERYPKVIWPVAEPEDVTAIADGVAKLVPLGLKVSQRELRSKFGLSEPEADEDILAPASAAAPAASPASPAPVPGRKPARLAAHVAGCRCGGCLRTAILAAEPATEPDGVEAVDRMLEEALADWQDITDPLLAPLGAALAQATSFEDVLSRLRESGPDATRLAERLAIATATARGIGDVMD</sequence>
<name>A0A947DDB0_9HYPH</name>
<comment type="caution">
    <text evidence="1">The sequence shown here is derived from an EMBL/GenBank/DDBJ whole genome shotgun (WGS) entry which is preliminary data.</text>
</comment>
<keyword evidence="2" id="KW-1185">Reference proteome</keyword>